<reference evidence="1 2" key="2">
    <citation type="submission" date="2013-09" db="EMBL/GenBank/DDBJ databases">
        <title>Whole genome comparison of six Crocosphaera watsonii strains with differing phenotypes.</title>
        <authorList>
            <person name="Bench S.R."/>
            <person name="Heller P."/>
            <person name="Frank I."/>
            <person name="Arciniega M."/>
            <person name="Shilova I.N."/>
            <person name="Zehr J.P."/>
        </authorList>
    </citation>
    <scope>NUCLEOTIDE SEQUENCE [LARGE SCALE GENOMIC DNA]</scope>
    <source>
        <strain evidence="1 2">WH 0401</strain>
    </source>
</reference>
<accession>T2J5P8</accession>
<name>T2J5P8_CROWT</name>
<protein>
    <submittedName>
        <fullName evidence="1">Uncharacterized protein</fullName>
    </submittedName>
</protein>
<dbReference type="Proteomes" id="UP000018198">
    <property type="component" value="Unassembled WGS sequence"/>
</dbReference>
<reference evidence="1 2" key="1">
    <citation type="submission" date="2013-01" db="EMBL/GenBank/DDBJ databases">
        <authorList>
            <person name="Bench S."/>
        </authorList>
    </citation>
    <scope>NUCLEOTIDE SEQUENCE [LARGE SCALE GENOMIC DNA]</scope>
    <source>
        <strain evidence="1 2">WH 0401</strain>
    </source>
</reference>
<organism evidence="1 2">
    <name type="scientific">Crocosphaera watsonii WH 0401</name>
    <dbReference type="NCBI Taxonomy" id="555881"/>
    <lineage>
        <taxon>Bacteria</taxon>
        <taxon>Bacillati</taxon>
        <taxon>Cyanobacteriota</taxon>
        <taxon>Cyanophyceae</taxon>
        <taxon>Oscillatoriophycideae</taxon>
        <taxon>Chroococcales</taxon>
        <taxon>Aphanothecaceae</taxon>
        <taxon>Crocosphaera</taxon>
    </lineage>
</organism>
<dbReference type="EMBL" id="CAQM01000044">
    <property type="protein sequence ID" value="CCQ59827.1"/>
    <property type="molecule type" value="Genomic_DNA"/>
</dbReference>
<comment type="caution">
    <text evidence="1">The sequence shown here is derived from an EMBL/GenBank/DDBJ whole genome shotgun (WGS) entry which is preliminary data.</text>
</comment>
<dbReference type="AlphaFoldDB" id="T2J5P8"/>
<sequence length="66" mass="7648">MENFGGDKDGPNAYNFEYIWPALKAVINRNVQPHQLEEDGFELKELEVVENEPIVSKSFWSFLNFG</sequence>
<evidence type="ECO:0000313" key="2">
    <source>
        <dbReference type="Proteomes" id="UP000018198"/>
    </source>
</evidence>
<gene>
    <name evidence="1" type="ORF">CWATWH0401_858</name>
</gene>
<proteinExistence type="predicted"/>
<evidence type="ECO:0000313" key="1">
    <source>
        <dbReference type="EMBL" id="CCQ59827.1"/>
    </source>
</evidence>